<evidence type="ECO:0000313" key="2">
    <source>
        <dbReference type="EMBL" id="GAN14425.1"/>
    </source>
</evidence>
<dbReference type="CDD" id="cd01038">
    <property type="entry name" value="Endonuclease_DUF559"/>
    <property type="match status" value="1"/>
</dbReference>
<dbReference type="RefSeq" id="WP_037570268.1">
    <property type="nucleotide sequence ID" value="NZ_BBJS01000038.1"/>
</dbReference>
<proteinExistence type="predicted"/>
<dbReference type="Gene3D" id="3.40.960.10">
    <property type="entry name" value="VSR Endonuclease"/>
    <property type="match status" value="1"/>
</dbReference>
<organism evidence="2 3">
    <name type="scientific">Sphingomonas paucimobilis NBRC 13935</name>
    <dbReference type="NCBI Taxonomy" id="1219050"/>
    <lineage>
        <taxon>Bacteria</taxon>
        <taxon>Pseudomonadati</taxon>
        <taxon>Pseudomonadota</taxon>
        <taxon>Alphaproteobacteria</taxon>
        <taxon>Sphingomonadales</taxon>
        <taxon>Sphingomonadaceae</taxon>
        <taxon>Sphingomonas</taxon>
    </lineage>
</organism>
<dbReference type="InterPro" id="IPR007569">
    <property type="entry name" value="DUF559"/>
</dbReference>
<dbReference type="EMBL" id="BBJS01000038">
    <property type="protein sequence ID" value="GAN14425.1"/>
    <property type="molecule type" value="Genomic_DNA"/>
</dbReference>
<dbReference type="GeneID" id="78527849"/>
<keyword evidence="3" id="KW-1185">Reference proteome</keyword>
<dbReference type="InterPro" id="IPR047216">
    <property type="entry name" value="Endonuclease_DUF559_bact"/>
</dbReference>
<evidence type="ECO:0000259" key="1">
    <source>
        <dbReference type="Pfam" id="PF04480"/>
    </source>
</evidence>
<dbReference type="SUPFAM" id="SSF52980">
    <property type="entry name" value="Restriction endonuclease-like"/>
    <property type="match status" value="1"/>
</dbReference>
<name>A0A0C9M3J7_SPHPI</name>
<accession>A0A0C9M3J7</accession>
<dbReference type="Proteomes" id="UP000032025">
    <property type="component" value="Unassembled WGS sequence"/>
</dbReference>
<dbReference type="PANTHER" id="PTHR38590">
    <property type="entry name" value="BLL0828 PROTEIN"/>
    <property type="match status" value="1"/>
</dbReference>
<sequence length="122" mass="13647">MLQGDSSLGGRARGLRQSMSPPEITLWQALRHRPGGLKFRRQHPSGPYIADFYCHEARLVIEVDGEAHGCDDRLKRDARRDIWFEARGLTTLRIAAVDVQSDIEAVVRHILAAAAQCRSGED</sequence>
<dbReference type="InterPro" id="IPR011335">
    <property type="entry name" value="Restrct_endonuc-II-like"/>
</dbReference>
<protein>
    <submittedName>
        <fullName evidence="2">DNA, contig: SP638</fullName>
    </submittedName>
</protein>
<comment type="caution">
    <text evidence="2">The sequence shown here is derived from an EMBL/GenBank/DDBJ whole genome shotgun (WGS) entry which is preliminary data.</text>
</comment>
<evidence type="ECO:0000313" key="3">
    <source>
        <dbReference type="Proteomes" id="UP000032025"/>
    </source>
</evidence>
<feature type="domain" description="DUF559" evidence="1">
    <location>
        <begin position="11"/>
        <end position="113"/>
    </location>
</feature>
<reference evidence="2 3" key="1">
    <citation type="submission" date="2014-08" db="EMBL/GenBank/DDBJ databases">
        <title>Whole genome shotgun sequence of Sphingomonas paucimobilis NBRC 13935.</title>
        <authorList>
            <person name="Hosoyama A."/>
            <person name="Hashimoto M."/>
            <person name="Hosoyama Y."/>
            <person name="Noguchi M."/>
            <person name="Uohara A."/>
            <person name="Ohji S."/>
            <person name="Katano-Makiyama Y."/>
            <person name="Ichikawa N."/>
            <person name="Kimura A."/>
            <person name="Yamazoe A."/>
            <person name="Fujita N."/>
        </authorList>
    </citation>
    <scope>NUCLEOTIDE SEQUENCE [LARGE SCALE GENOMIC DNA]</scope>
    <source>
        <strain evidence="2 3">NBRC 13935</strain>
    </source>
</reference>
<dbReference type="Pfam" id="PF04480">
    <property type="entry name" value="DUF559"/>
    <property type="match status" value="1"/>
</dbReference>
<dbReference type="AlphaFoldDB" id="A0A0C9M3J7"/>
<gene>
    <name evidence="2" type="ORF">SP6_38_00130</name>
</gene>
<dbReference type="PANTHER" id="PTHR38590:SF1">
    <property type="entry name" value="BLL0828 PROTEIN"/>
    <property type="match status" value="1"/>
</dbReference>